<dbReference type="AlphaFoldDB" id="A0A7C3KCD3"/>
<feature type="compositionally biased region" description="Basic and acidic residues" evidence="1">
    <location>
        <begin position="81"/>
        <end position="90"/>
    </location>
</feature>
<feature type="region of interest" description="Disordered" evidence="1">
    <location>
        <begin position="56"/>
        <end position="90"/>
    </location>
</feature>
<evidence type="ECO:0000313" key="2">
    <source>
        <dbReference type="EMBL" id="HFM97629.1"/>
    </source>
</evidence>
<comment type="caution">
    <text evidence="2">The sequence shown here is derived from an EMBL/GenBank/DDBJ whole genome shotgun (WGS) entry which is preliminary data.</text>
</comment>
<protein>
    <submittedName>
        <fullName evidence="2">Uncharacterized protein</fullName>
    </submittedName>
</protein>
<name>A0A7C3KCD3_9CYAN</name>
<organism evidence="2">
    <name type="scientific">Oscillatoriales cyanobacterium SpSt-418</name>
    <dbReference type="NCBI Taxonomy" id="2282169"/>
    <lineage>
        <taxon>Bacteria</taxon>
        <taxon>Bacillati</taxon>
        <taxon>Cyanobacteriota</taxon>
        <taxon>Cyanophyceae</taxon>
        <taxon>Oscillatoriophycideae</taxon>
        <taxon>Oscillatoriales</taxon>
    </lineage>
</organism>
<proteinExistence type="predicted"/>
<gene>
    <name evidence="2" type="ORF">ENR64_07635</name>
</gene>
<sequence length="90" mass="9608">MKPETTFLPIAQLRKAIATLLVTLTLCLGISIGQSVFSAPAQADTIKSETKAYVRDRAVPGMNSETQKGSKTDDNNGLIESIKEGAENVN</sequence>
<accession>A0A7C3KCD3</accession>
<dbReference type="EMBL" id="DSRU01000094">
    <property type="protein sequence ID" value="HFM97629.1"/>
    <property type="molecule type" value="Genomic_DNA"/>
</dbReference>
<evidence type="ECO:0000256" key="1">
    <source>
        <dbReference type="SAM" id="MobiDB-lite"/>
    </source>
</evidence>
<reference evidence="2" key="1">
    <citation type="journal article" date="2020" name="mSystems">
        <title>Genome- and Community-Level Interaction Insights into Carbon Utilization and Element Cycling Functions of Hydrothermarchaeota in Hydrothermal Sediment.</title>
        <authorList>
            <person name="Zhou Z."/>
            <person name="Liu Y."/>
            <person name="Xu W."/>
            <person name="Pan J."/>
            <person name="Luo Z.H."/>
            <person name="Li M."/>
        </authorList>
    </citation>
    <scope>NUCLEOTIDE SEQUENCE [LARGE SCALE GENOMIC DNA]</scope>
    <source>
        <strain evidence="2">SpSt-418</strain>
    </source>
</reference>